<evidence type="ECO:0000313" key="1">
    <source>
        <dbReference type="EMBL" id="QVW28036.1"/>
    </source>
</evidence>
<dbReference type="EMBL" id="MW633168">
    <property type="protein sequence ID" value="QVW28036.1"/>
    <property type="molecule type" value="Genomic_DNA"/>
</dbReference>
<dbReference type="Proteomes" id="UP000828118">
    <property type="component" value="Segment"/>
</dbReference>
<name>A0AAE7RFH3_9CAUD</name>
<keyword evidence="2" id="KW-1185">Reference proteome</keyword>
<sequence>MLVSILNTLFHLFYLSYKYRIPKFLFFVNRKD</sequence>
<evidence type="ECO:0000313" key="2">
    <source>
        <dbReference type="Proteomes" id="UP000828118"/>
    </source>
</evidence>
<organism evidence="1 2">
    <name type="scientific">Enterococcus phage MDA2</name>
    <dbReference type="NCBI Taxonomy" id="2816459"/>
    <lineage>
        <taxon>Viruses</taxon>
        <taxon>Duplodnaviria</taxon>
        <taxon>Heunggongvirae</taxon>
        <taxon>Uroviricota</taxon>
        <taxon>Caudoviricetes</taxon>
        <taxon>Herelleviridae</taxon>
        <taxon>Brockvirinae</taxon>
        <taxon>Kochikohdavirus</taxon>
        <taxon>Kochikohdavirus mda2</taxon>
    </lineage>
</organism>
<protein>
    <submittedName>
        <fullName evidence="1">Uncharacterized protein</fullName>
    </submittedName>
</protein>
<accession>A0AAE7RFH3</accession>
<proteinExistence type="predicted"/>
<reference evidence="1 2" key="1">
    <citation type="submission" date="2021-02" db="EMBL/GenBank/DDBJ databases">
        <title>Isolation and Efficacy of Vancomycin Resistant Enterococci-specific Bacteriophages in Wax Moth Larvae Model Galleria mellonella.</title>
        <authorList>
            <person name="El Haddad L."/>
            <person name="Harb C.P."/>
            <person name="Clark J.R."/>
            <person name="Terwilliger A.L."/>
            <person name="Chaftari C."/>
            <person name="Duna M."/>
            <person name="Youssef S."/>
            <person name="Stibich M."/>
            <person name="Maresso A."/>
            <person name="Chemaly R.F."/>
        </authorList>
    </citation>
    <scope>NUCLEOTIDE SEQUENCE [LARGE SCALE GENOMIC DNA]</scope>
</reference>